<evidence type="ECO:0000313" key="3">
    <source>
        <dbReference type="Proteomes" id="UP000431401"/>
    </source>
</evidence>
<sequence>MTEAVSSSDPGPAAPSPAATTGTATLSGQLLSVSERAVVLRVAEGTWAFDPADIVRIEKFGAAAGSEAGSAMVRVRPGATADFTQRRRIALAERPMTLPGNQSPARGDEQLQQLTEKWAGTLHLSTRPGVGGATLTCCQTRSFARSDDGIACDSLD</sequence>
<dbReference type="EMBL" id="WEGI01000021">
    <property type="protein sequence ID" value="MQY31610.1"/>
    <property type="molecule type" value="Genomic_DNA"/>
</dbReference>
<accession>A0A7K0E0J4</accession>
<protein>
    <submittedName>
        <fullName evidence="2">Uncharacterized protein</fullName>
    </submittedName>
</protein>
<dbReference type="AlphaFoldDB" id="A0A7K0E0J4"/>
<evidence type="ECO:0000256" key="1">
    <source>
        <dbReference type="SAM" id="MobiDB-lite"/>
    </source>
</evidence>
<name>A0A7K0E0J4_9NOCA</name>
<proteinExistence type="predicted"/>
<organism evidence="2 3">
    <name type="scientific">Nocardia aurantia</name>
    <dbReference type="NCBI Taxonomy" id="2585199"/>
    <lineage>
        <taxon>Bacteria</taxon>
        <taxon>Bacillati</taxon>
        <taxon>Actinomycetota</taxon>
        <taxon>Actinomycetes</taxon>
        <taxon>Mycobacteriales</taxon>
        <taxon>Nocardiaceae</taxon>
        <taxon>Nocardia</taxon>
    </lineage>
</organism>
<comment type="caution">
    <text evidence="2">The sequence shown here is derived from an EMBL/GenBank/DDBJ whole genome shotgun (WGS) entry which is preliminary data.</text>
</comment>
<feature type="region of interest" description="Disordered" evidence="1">
    <location>
        <begin position="1"/>
        <end position="22"/>
    </location>
</feature>
<evidence type="ECO:0000313" key="2">
    <source>
        <dbReference type="EMBL" id="MQY31610.1"/>
    </source>
</evidence>
<keyword evidence="3" id="KW-1185">Reference proteome</keyword>
<dbReference type="RefSeq" id="WP_227838619.1">
    <property type="nucleotide sequence ID" value="NZ_WEGI01000021.1"/>
</dbReference>
<gene>
    <name evidence="2" type="ORF">NRB56_72190</name>
</gene>
<dbReference type="Proteomes" id="UP000431401">
    <property type="component" value="Unassembled WGS sequence"/>
</dbReference>
<reference evidence="2 3" key="1">
    <citation type="submission" date="2019-10" db="EMBL/GenBank/DDBJ databases">
        <title>Nocardia macrotermitis sp. nov. and Nocardia aurantia sp. nov., isolated from the gut of fungus growing-termite Macrotermes natalensis.</title>
        <authorList>
            <person name="Benndorf R."/>
            <person name="Schwitalla J."/>
            <person name="Martin K."/>
            <person name="De Beer W."/>
            <person name="Kaster A.-K."/>
            <person name="Vollmers J."/>
            <person name="Poulsen M."/>
            <person name="Beemelmanns C."/>
        </authorList>
    </citation>
    <scope>NUCLEOTIDE SEQUENCE [LARGE SCALE GENOMIC DNA]</scope>
    <source>
        <strain evidence="2 3">RB56</strain>
    </source>
</reference>